<keyword evidence="2" id="KW-1185">Reference proteome</keyword>
<dbReference type="AlphaFoldDB" id="A0AAP0BTP0"/>
<dbReference type="EMBL" id="JBBWWQ010000004">
    <property type="protein sequence ID" value="KAK8949447.1"/>
    <property type="molecule type" value="Genomic_DNA"/>
</dbReference>
<dbReference type="Proteomes" id="UP001418222">
    <property type="component" value="Unassembled WGS sequence"/>
</dbReference>
<name>A0AAP0BTP0_9ASPA</name>
<gene>
    <name evidence="1" type="ORF">KSP39_PZI005968</name>
</gene>
<evidence type="ECO:0000313" key="1">
    <source>
        <dbReference type="EMBL" id="KAK8949447.1"/>
    </source>
</evidence>
<reference evidence="1 2" key="1">
    <citation type="journal article" date="2022" name="Nat. Plants">
        <title>Genomes of leafy and leafless Platanthera orchids illuminate the evolution of mycoheterotrophy.</title>
        <authorList>
            <person name="Li M.H."/>
            <person name="Liu K.W."/>
            <person name="Li Z."/>
            <person name="Lu H.C."/>
            <person name="Ye Q.L."/>
            <person name="Zhang D."/>
            <person name="Wang J.Y."/>
            <person name="Li Y.F."/>
            <person name="Zhong Z.M."/>
            <person name="Liu X."/>
            <person name="Yu X."/>
            <person name="Liu D.K."/>
            <person name="Tu X.D."/>
            <person name="Liu B."/>
            <person name="Hao Y."/>
            <person name="Liao X.Y."/>
            <person name="Jiang Y.T."/>
            <person name="Sun W.H."/>
            <person name="Chen J."/>
            <person name="Chen Y.Q."/>
            <person name="Ai Y."/>
            <person name="Zhai J.W."/>
            <person name="Wu S.S."/>
            <person name="Zhou Z."/>
            <person name="Hsiao Y.Y."/>
            <person name="Wu W.L."/>
            <person name="Chen Y.Y."/>
            <person name="Lin Y.F."/>
            <person name="Hsu J.L."/>
            <person name="Li C.Y."/>
            <person name="Wang Z.W."/>
            <person name="Zhao X."/>
            <person name="Zhong W.Y."/>
            <person name="Ma X.K."/>
            <person name="Ma L."/>
            <person name="Huang J."/>
            <person name="Chen G.Z."/>
            <person name="Huang M.Z."/>
            <person name="Huang L."/>
            <person name="Peng D.H."/>
            <person name="Luo Y.B."/>
            <person name="Zou S.Q."/>
            <person name="Chen S.P."/>
            <person name="Lan S."/>
            <person name="Tsai W.C."/>
            <person name="Van de Peer Y."/>
            <person name="Liu Z.J."/>
        </authorList>
    </citation>
    <scope>NUCLEOTIDE SEQUENCE [LARGE SCALE GENOMIC DNA]</scope>
    <source>
        <strain evidence="1">Lor287</strain>
    </source>
</reference>
<proteinExistence type="predicted"/>
<sequence length="135" mass="14888">MAPWLFLWSTTLLAIFVSDYNKTPWLFYVSLCPLYLTYEHILEHATTIATTTTTITTSAIATSPNAATPDAAKFNGIASTTANKLIGSDLYWSCGKVGTLSDYEVTLKGKMRSHIINVEGVSRNLYSGESLLLWQ</sequence>
<evidence type="ECO:0000313" key="2">
    <source>
        <dbReference type="Proteomes" id="UP001418222"/>
    </source>
</evidence>
<comment type="caution">
    <text evidence="1">The sequence shown here is derived from an EMBL/GenBank/DDBJ whole genome shotgun (WGS) entry which is preliminary data.</text>
</comment>
<protein>
    <submittedName>
        <fullName evidence="1">Uncharacterized protein</fullName>
    </submittedName>
</protein>
<organism evidence="1 2">
    <name type="scientific">Platanthera zijinensis</name>
    <dbReference type="NCBI Taxonomy" id="2320716"/>
    <lineage>
        <taxon>Eukaryota</taxon>
        <taxon>Viridiplantae</taxon>
        <taxon>Streptophyta</taxon>
        <taxon>Embryophyta</taxon>
        <taxon>Tracheophyta</taxon>
        <taxon>Spermatophyta</taxon>
        <taxon>Magnoliopsida</taxon>
        <taxon>Liliopsida</taxon>
        <taxon>Asparagales</taxon>
        <taxon>Orchidaceae</taxon>
        <taxon>Orchidoideae</taxon>
        <taxon>Orchideae</taxon>
        <taxon>Orchidinae</taxon>
        <taxon>Platanthera</taxon>
    </lineage>
</organism>
<accession>A0AAP0BTP0</accession>